<evidence type="ECO:0000313" key="3">
    <source>
        <dbReference type="Proteomes" id="UP000018201"/>
    </source>
</evidence>
<reference evidence="2" key="1">
    <citation type="submission" date="2013-10" db="EMBL/GenBank/DDBJ databases">
        <title>Genomic analysis of the causative agents of coccidiosis in chickens.</title>
        <authorList>
            <person name="Reid A.J."/>
            <person name="Blake D."/>
            <person name="Billington K."/>
            <person name="Browne H."/>
            <person name="Dunn M."/>
            <person name="Hung S."/>
            <person name="Kawahara F."/>
            <person name="Miranda-Saavedra D."/>
            <person name="Mourier T."/>
            <person name="Nagra H."/>
            <person name="Otto T.D."/>
            <person name="Rawlings N."/>
            <person name="Sanchez A."/>
            <person name="Sanders M."/>
            <person name="Subramaniam C."/>
            <person name="Tay Y."/>
            <person name="Dear P."/>
            <person name="Doerig C."/>
            <person name="Gruber A."/>
            <person name="Parkinson J."/>
            <person name="Shirley M."/>
            <person name="Wan K.L."/>
            <person name="Berriman M."/>
            <person name="Tomley F."/>
            <person name="Pain A."/>
        </authorList>
    </citation>
    <scope>NUCLEOTIDE SEQUENCE [LARGE SCALE GENOMIC DNA]</scope>
    <source>
        <strain evidence="2">Houghton</strain>
    </source>
</reference>
<evidence type="ECO:0000256" key="1">
    <source>
        <dbReference type="SAM" id="MobiDB-lite"/>
    </source>
</evidence>
<keyword evidence="3" id="KW-1185">Reference proteome</keyword>
<proteinExistence type="predicted"/>
<feature type="region of interest" description="Disordered" evidence="1">
    <location>
        <begin position="264"/>
        <end position="288"/>
    </location>
</feature>
<dbReference type="Proteomes" id="UP000018201">
    <property type="component" value="Unassembled WGS sequence"/>
</dbReference>
<organism evidence="2 3">
    <name type="scientific">Eimeria praecox</name>
    <dbReference type="NCBI Taxonomy" id="51316"/>
    <lineage>
        <taxon>Eukaryota</taxon>
        <taxon>Sar</taxon>
        <taxon>Alveolata</taxon>
        <taxon>Apicomplexa</taxon>
        <taxon>Conoidasida</taxon>
        <taxon>Coccidia</taxon>
        <taxon>Eucoccidiorida</taxon>
        <taxon>Eimeriorina</taxon>
        <taxon>Eimeriidae</taxon>
        <taxon>Eimeria</taxon>
    </lineage>
</organism>
<evidence type="ECO:0000313" key="2">
    <source>
        <dbReference type="EMBL" id="CDI87768.1"/>
    </source>
</evidence>
<dbReference type="AlphaFoldDB" id="U6H8P2"/>
<gene>
    <name evidence="2" type="ORF">EPH_0055430</name>
</gene>
<feature type="compositionally biased region" description="Polar residues" evidence="1">
    <location>
        <begin position="265"/>
        <end position="274"/>
    </location>
</feature>
<accession>U6H8P2</accession>
<sequence>MGRVVYADIGQDNGELPVQLKGVQQGVHAPIAFDVSWNGLERQASTRGGRAAGSDDNEAREAGELRLHPFVRLPMVNPEDVRRSFRVQFALSFQYGKASPMETYMTMRSLFAKASLTAQDVETLMLQAEILANYATDKLGRPHSRCTANYLVMKLASLLMVFDHLVCAIELLGEKMNTGSWWPEFVSKFRTDYLFPEAARTKKMEMLNKMVNRLSSALAIYKTGKRPPLKDVVELKRAILAHHYKGRQLSHPLWRLWLQDDKEFSSSGYGSGNPSDFPVNGKAATKEA</sequence>
<dbReference type="OrthoDB" id="347378at2759"/>
<reference evidence="2" key="2">
    <citation type="submission" date="2013-10" db="EMBL/GenBank/DDBJ databases">
        <authorList>
            <person name="Aslett M."/>
        </authorList>
    </citation>
    <scope>NUCLEOTIDE SEQUENCE [LARGE SCALE GENOMIC DNA]</scope>
    <source>
        <strain evidence="2">Houghton</strain>
    </source>
</reference>
<name>U6H8P2_9EIME</name>
<protein>
    <submittedName>
        <fullName evidence="2">Uncharacterized protein</fullName>
    </submittedName>
</protein>
<dbReference type="VEuPathDB" id="ToxoDB:EPH_0055430"/>
<dbReference type="EMBL" id="HG708230">
    <property type="protein sequence ID" value="CDI87768.1"/>
    <property type="molecule type" value="Genomic_DNA"/>
</dbReference>